<name>A0A4S4F495_9BIFI</name>
<protein>
    <submittedName>
        <fullName evidence="1">Uncharacterized protein</fullName>
    </submittedName>
</protein>
<sequence>MKRYVPRATGIEKLVKGLTSEFVEDPLFSMFRIMWLSEMPFAERLPYTQKLIGYIDQNVATEEGFSCLDGLKEIVPCYNAMLLEAYGRLSLTESRQAQAALRWIKQYRLWGRGQGTPWPHVGIRGHGGCLEQYLAASGVG</sequence>
<dbReference type="EMBL" id="SSTF01000025">
    <property type="protein sequence ID" value="THG24471.1"/>
    <property type="molecule type" value="Genomic_DNA"/>
</dbReference>
<dbReference type="AlphaFoldDB" id="A0A4S4F495"/>
<organism evidence="1 2">
    <name type="scientific">Bifidobacterium pseudolongum</name>
    <dbReference type="NCBI Taxonomy" id="1694"/>
    <lineage>
        <taxon>Bacteria</taxon>
        <taxon>Bacillati</taxon>
        <taxon>Actinomycetota</taxon>
        <taxon>Actinomycetes</taxon>
        <taxon>Bifidobacteriales</taxon>
        <taxon>Bifidobacteriaceae</taxon>
        <taxon>Bifidobacterium</taxon>
    </lineage>
</organism>
<dbReference type="Proteomes" id="UP000306798">
    <property type="component" value="Unassembled WGS sequence"/>
</dbReference>
<evidence type="ECO:0000313" key="1">
    <source>
        <dbReference type="EMBL" id="THG24471.1"/>
    </source>
</evidence>
<proteinExistence type="predicted"/>
<accession>A0A4S4F495</accession>
<reference evidence="1 2" key="1">
    <citation type="submission" date="2019-04" db="EMBL/GenBank/DDBJ databases">
        <title>Microbes associate with the intestines of laboratory mice.</title>
        <authorList>
            <person name="Navarre W."/>
            <person name="Wong E."/>
            <person name="Huang K.C."/>
            <person name="Tropini C."/>
            <person name="Ng K."/>
            <person name="Yu B."/>
        </authorList>
    </citation>
    <scope>NUCLEOTIDE SEQUENCE [LARGE SCALE GENOMIC DNA]</scope>
    <source>
        <strain evidence="1 2">NM87_A27A</strain>
    </source>
</reference>
<gene>
    <name evidence="1" type="ORF">E5991_07955</name>
</gene>
<evidence type="ECO:0000313" key="2">
    <source>
        <dbReference type="Proteomes" id="UP000306798"/>
    </source>
</evidence>
<dbReference type="RefSeq" id="WP_168769702.1">
    <property type="nucleotide sequence ID" value="NZ_SSTF01000025.1"/>
</dbReference>
<comment type="caution">
    <text evidence="1">The sequence shown here is derived from an EMBL/GenBank/DDBJ whole genome shotgun (WGS) entry which is preliminary data.</text>
</comment>